<organism evidence="2 3">
    <name type="scientific">Paraoerskovia marina</name>
    <dbReference type="NCBI Taxonomy" id="545619"/>
    <lineage>
        <taxon>Bacteria</taxon>
        <taxon>Bacillati</taxon>
        <taxon>Actinomycetota</taxon>
        <taxon>Actinomycetes</taxon>
        <taxon>Micrococcales</taxon>
        <taxon>Cellulomonadaceae</taxon>
        <taxon>Paraoerskovia</taxon>
    </lineage>
</organism>
<protein>
    <recommendedName>
        <fullName evidence="4">DUF2516 domain-containing protein</fullName>
    </recommendedName>
</protein>
<feature type="transmembrane region" description="Helical" evidence="1">
    <location>
        <begin position="6"/>
        <end position="26"/>
    </location>
</feature>
<dbReference type="eggNOG" id="ENOG5033BDI">
    <property type="taxonomic scope" value="Bacteria"/>
</dbReference>
<reference evidence="2 3" key="1">
    <citation type="submission" date="2016-10" db="EMBL/GenBank/DDBJ databases">
        <authorList>
            <person name="de Groot N.N."/>
        </authorList>
    </citation>
    <scope>NUCLEOTIDE SEQUENCE [LARGE SCALE GENOMIC DNA]</scope>
    <source>
        <strain evidence="2 3">DSM 22126</strain>
    </source>
</reference>
<keyword evidence="1" id="KW-0812">Transmembrane</keyword>
<dbReference type="RefSeq" id="WP_231959294.1">
    <property type="nucleotide sequence ID" value="NZ_LT629776.1"/>
</dbReference>
<dbReference type="EMBL" id="LT629776">
    <property type="protein sequence ID" value="SDS14179.1"/>
    <property type="molecule type" value="Genomic_DNA"/>
</dbReference>
<keyword evidence="1" id="KW-0472">Membrane</keyword>
<name>A0A1H1PTX4_9CELL</name>
<dbReference type="STRING" id="545619.SAMN04489860_0893"/>
<keyword evidence="1" id="KW-1133">Transmembrane helix</keyword>
<evidence type="ECO:0000313" key="2">
    <source>
        <dbReference type="EMBL" id="SDS14179.1"/>
    </source>
</evidence>
<gene>
    <name evidence="2" type="ORF">SAMN04489860_0893</name>
</gene>
<evidence type="ECO:0000256" key="1">
    <source>
        <dbReference type="SAM" id="Phobius"/>
    </source>
</evidence>
<sequence length="106" mass="11560">MLYSAQLLVMDLLSVAILAIAVFALVDCLRRPAEAFTSERKLTKPIWTGILAVVAALAFIAVPPLRMNLGFLNLIAAVAAIVYLVDVRPRLAPYRRRGPRKGSGGW</sequence>
<dbReference type="Pfam" id="PF10724">
    <property type="entry name" value="DUF2516"/>
    <property type="match status" value="1"/>
</dbReference>
<evidence type="ECO:0008006" key="4">
    <source>
        <dbReference type="Google" id="ProtNLM"/>
    </source>
</evidence>
<accession>A0A1H1PTX4</accession>
<evidence type="ECO:0000313" key="3">
    <source>
        <dbReference type="Proteomes" id="UP000185663"/>
    </source>
</evidence>
<dbReference type="AlphaFoldDB" id="A0A1H1PTX4"/>
<keyword evidence="3" id="KW-1185">Reference proteome</keyword>
<proteinExistence type="predicted"/>
<feature type="transmembrane region" description="Helical" evidence="1">
    <location>
        <begin position="46"/>
        <end position="63"/>
    </location>
</feature>
<dbReference type="InterPro" id="IPR019662">
    <property type="entry name" value="DUF2516"/>
</dbReference>
<dbReference type="Proteomes" id="UP000185663">
    <property type="component" value="Chromosome I"/>
</dbReference>
<feature type="transmembrane region" description="Helical" evidence="1">
    <location>
        <begin position="69"/>
        <end position="87"/>
    </location>
</feature>